<feature type="region of interest" description="Disordered" evidence="1">
    <location>
        <begin position="124"/>
        <end position="146"/>
    </location>
</feature>
<organism evidence="2 3">
    <name type="scientific">Lecanosticta acicola</name>
    <dbReference type="NCBI Taxonomy" id="111012"/>
    <lineage>
        <taxon>Eukaryota</taxon>
        <taxon>Fungi</taxon>
        <taxon>Dikarya</taxon>
        <taxon>Ascomycota</taxon>
        <taxon>Pezizomycotina</taxon>
        <taxon>Dothideomycetes</taxon>
        <taxon>Dothideomycetidae</taxon>
        <taxon>Mycosphaerellales</taxon>
        <taxon>Mycosphaerellaceae</taxon>
        <taxon>Lecanosticta</taxon>
    </lineage>
</organism>
<name>A0AAI9E763_9PEZI</name>
<protein>
    <submittedName>
        <fullName evidence="2">Uncharacterized protein</fullName>
    </submittedName>
</protein>
<dbReference type="AlphaFoldDB" id="A0AAI9E763"/>
<sequence>MVLYATGLVLPSRRESLRLPKGKDGTKKWFDAVFRAQRAQLKADNPRTKRHDEKKSISLLTSKVASTHKPKCDDQPVLDEEELNAGINEPVTNNIAWYLPFPYASIDTKGRNVFFLASENAEEEQKDSAELSEDHDAKASAPKQPARLQHMDEAEYALYLEGLGSKVLAKQAEHFERTGDGEIFKEGLMQTADGDDEFSSDEMLEGFVVVNSGVRL</sequence>
<gene>
    <name evidence="2" type="ORF">LECACI_7A000788</name>
</gene>
<comment type="caution">
    <text evidence="2">The sequence shown here is derived from an EMBL/GenBank/DDBJ whole genome shotgun (WGS) entry which is preliminary data.</text>
</comment>
<reference evidence="2" key="1">
    <citation type="submission" date="2023-11" db="EMBL/GenBank/DDBJ databases">
        <authorList>
            <person name="Alioto T."/>
            <person name="Alioto T."/>
            <person name="Gomez Garrido J."/>
        </authorList>
    </citation>
    <scope>NUCLEOTIDE SEQUENCE</scope>
</reference>
<dbReference type="EMBL" id="CAVMBE010000003">
    <property type="protein sequence ID" value="CAK3796521.1"/>
    <property type="molecule type" value="Genomic_DNA"/>
</dbReference>
<evidence type="ECO:0000313" key="2">
    <source>
        <dbReference type="EMBL" id="CAK3796521.1"/>
    </source>
</evidence>
<evidence type="ECO:0000256" key="1">
    <source>
        <dbReference type="SAM" id="MobiDB-lite"/>
    </source>
</evidence>
<dbReference type="Proteomes" id="UP001296104">
    <property type="component" value="Unassembled WGS sequence"/>
</dbReference>
<keyword evidence="3" id="KW-1185">Reference proteome</keyword>
<evidence type="ECO:0000313" key="3">
    <source>
        <dbReference type="Proteomes" id="UP001296104"/>
    </source>
</evidence>
<feature type="compositionally biased region" description="Basic and acidic residues" evidence="1">
    <location>
        <begin position="126"/>
        <end position="138"/>
    </location>
</feature>
<accession>A0AAI9E763</accession>
<proteinExistence type="predicted"/>